<comment type="subcellular location">
    <subcellularLocation>
        <location evidence="1">Membrane</location>
        <topology evidence="1">Multi-pass membrane protein</topology>
    </subcellularLocation>
</comment>
<dbReference type="PANTHER" id="PTHR13439:SF0">
    <property type="entry name" value="TOPOISOMERASE I DAMAGE AFFECTED PROTEIN 4"/>
    <property type="match status" value="1"/>
</dbReference>
<protein>
    <submittedName>
        <fullName evidence="9">12275_t:CDS:1</fullName>
    </submittedName>
</protein>
<comment type="caution">
    <text evidence="9">The sequence shown here is derived from an EMBL/GenBank/DDBJ whole genome shotgun (WGS) entry which is preliminary data.</text>
</comment>
<name>A0A9N9FXT6_9GLOM</name>
<evidence type="ECO:0000256" key="6">
    <source>
        <dbReference type="SAM" id="MobiDB-lite"/>
    </source>
</evidence>
<dbReference type="GO" id="GO:0016020">
    <property type="term" value="C:membrane"/>
    <property type="evidence" value="ECO:0007669"/>
    <property type="project" value="UniProtKB-SubCell"/>
</dbReference>
<evidence type="ECO:0000256" key="7">
    <source>
        <dbReference type="SAM" id="Phobius"/>
    </source>
</evidence>
<feature type="region of interest" description="Disordered" evidence="6">
    <location>
        <begin position="209"/>
        <end position="229"/>
    </location>
</feature>
<keyword evidence="3 7" id="KW-1133">Transmembrane helix</keyword>
<dbReference type="PANTHER" id="PTHR13439">
    <property type="entry name" value="CT120 PROTEIN"/>
    <property type="match status" value="1"/>
</dbReference>
<dbReference type="EMBL" id="CAJVPV010003962">
    <property type="protein sequence ID" value="CAG8563599.1"/>
    <property type="molecule type" value="Genomic_DNA"/>
</dbReference>
<feature type="transmembrane region" description="Helical" evidence="7">
    <location>
        <begin position="97"/>
        <end position="118"/>
    </location>
</feature>
<feature type="domain" description="TLC" evidence="8">
    <location>
        <begin position="4"/>
        <end position="201"/>
    </location>
</feature>
<accession>A0A9N9FXT6</accession>
<feature type="transmembrane region" description="Helical" evidence="7">
    <location>
        <begin position="162"/>
        <end position="190"/>
    </location>
</feature>
<feature type="transmembrane region" description="Helical" evidence="7">
    <location>
        <begin position="43"/>
        <end position="60"/>
    </location>
</feature>
<feature type="transmembrane region" description="Helical" evidence="7">
    <location>
        <begin position="130"/>
        <end position="150"/>
    </location>
</feature>
<evidence type="ECO:0000256" key="5">
    <source>
        <dbReference type="PROSITE-ProRule" id="PRU00205"/>
    </source>
</evidence>
<gene>
    <name evidence="9" type="ORF">AMORRO_LOCUS6136</name>
</gene>
<feature type="transmembrane region" description="Helical" evidence="7">
    <location>
        <begin position="12"/>
        <end position="31"/>
    </location>
</feature>
<dbReference type="InterPro" id="IPR006634">
    <property type="entry name" value="TLC-dom"/>
</dbReference>
<dbReference type="InterPro" id="IPR050846">
    <property type="entry name" value="TLCD"/>
</dbReference>
<feature type="transmembrane region" description="Helical" evidence="7">
    <location>
        <begin position="72"/>
        <end position="91"/>
    </location>
</feature>
<dbReference type="GO" id="GO:0055088">
    <property type="term" value="P:lipid homeostasis"/>
    <property type="evidence" value="ECO:0007669"/>
    <property type="project" value="TreeGrafter"/>
</dbReference>
<dbReference type="Pfam" id="PF03798">
    <property type="entry name" value="TRAM_LAG1_CLN8"/>
    <property type="match status" value="1"/>
</dbReference>
<dbReference type="Proteomes" id="UP000789342">
    <property type="component" value="Unassembled WGS sequence"/>
</dbReference>
<dbReference type="PROSITE" id="PS50922">
    <property type="entry name" value="TLC"/>
    <property type="match status" value="1"/>
</dbReference>
<sequence length="229" mass="26642">LQGLKRLNWDIHLVSMLHCLTVVILSIPLFFEEELVKDKVFGYNYYAGNVYSVACGYFLWDALISLYHVKEFGVGFVLHGACCFGVFIFAYRPFLNYYGAVFLMYEISTPFLNIHWFMDKLGLTGTLPQLINGIFLLSSFFFARIIYGFYMSYHAYLSAQQVMSQIPIFLCIIYGISNMVLNILNVYWFFKMIESLMKRFDKGEKKHHKHHISQAGKSTSKSESKIKKN</sequence>
<evidence type="ECO:0000256" key="1">
    <source>
        <dbReference type="ARBA" id="ARBA00004141"/>
    </source>
</evidence>
<evidence type="ECO:0000256" key="4">
    <source>
        <dbReference type="ARBA" id="ARBA00023136"/>
    </source>
</evidence>
<evidence type="ECO:0000313" key="9">
    <source>
        <dbReference type="EMBL" id="CAG8563599.1"/>
    </source>
</evidence>
<evidence type="ECO:0000256" key="2">
    <source>
        <dbReference type="ARBA" id="ARBA00022692"/>
    </source>
</evidence>
<keyword evidence="10" id="KW-1185">Reference proteome</keyword>
<organism evidence="9 10">
    <name type="scientific">Acaulospora morrowiae</name>
    <dbReference type="NCBI Taxonomy" id="94023"/>
    <lineage>
        <taxon>Eukaryota</taxon>
        <taxon>Fungi</taxon>
        <taxon>Fungi incertae sedis</taxon>
        <taxon>Mucoromycota</taxon>
        <taxon>Glomeromycotina</taxon>
        <taxon>Glomeromycetes</taxon>
        <taxon>Diversisporales</taxon>
        <taxon>Acaulosporaceae</taxon>
        <taxon>Acaulospora</taxon>
    </lineage>
</organism>
<dbReference type="OrthoDB" id="10266980at2759"/>
<evidence type="ECO:0000256" key="3">
    <source>
        <dbReference type="ARBA" id="ARBA00022989"/>
    </source>
</evidence>
<keyword evidence="2 5" id="KW-0812">Transmembrane</keyword>
<dbReference type="SMART" id="SM00724">
    <property type="entry name" value="TLC"/>
    <property type="match status" value="1"/>
</dbReference>
<dbReference type="GO" id="GO:0005783">
    <property type="term" value="C:endoplasmic reticulum"/>
    <property type="evidence" value="ECO:0007669"/>
    <property type="project" value="TreeGrafter"/>
</dbReference>
<reference evidence="9" key="1">
    <citation type="submission" date="2021-06" db="EMBL/GenBank/DDBJ databases">
        <authorList>
            <person name="Kallberg Y."/>
            <person name="Tangrot J."/>
            <person name="Rosling A."/>
        </authorList>
    </citation>
    <scope>NUCLEOTIDE SEQUENCE</scope>
    <source>
        <strain evidence="9">CL551</strain>
    </source>
</reference>
<evidence type="ECO:0000313" key="10">
    <source>
        <dbReference type="Proteomes" id="UP000789342"/>
    </source>
</evidence>
<keyword evidence="4 5" id="KW-0472">Membrane</keyword>
<dbReference type="AlphaFoldDB" id="A0A9N9FXT6"/>
<proteinExistence type="predicted"/>
<feature type="non-terminal residue" evidence="9">
    <location>
        <position position="229"/>
    </location>
</feature>
<feature type="compositionally biased region" description="Basic and acidic residues" evidence="6">
    <location>
        <begin position="220"/>
        <end position="229"/>
    </location>
</feature>
<evidence type="ECO:0000259" key="8">
    <source>
        <dbReference type="PROSITE" id="PS50922"/>
    </source>
</evidence>